<evidence type="ECO:0000313" key="3">
    <source>
        <dbReference type="EMBL" id="CAB4126677.1"/>
    </source>
</evidence>
<dbReference type="EMBL" id="LR796206">
    <property type="protein sequence ID" value="CAB4126677.1"/>
    <property type="molecule type" value="Genomic_DNA"/>
</dbReference>
<proteinExistence type="predicted"/>
<gene>
    <name evidence="3" type="ORF">UFOVP77_12</name>
</gene>
<feature type="domain" description="Large polyvalent protein associated" evidence="2">
    <location>
        <begin position="29"/>
        <end position="109"/>
    </location>
</feature>
<dbReference type="Pfam" id="PF18760">
    <property type="entry name" value="ART-PolyVal"/>
    <property type="match status" value="2"/>
</dbReference>
<reference evidence="3" key="1">
    <citation type="submission" date="2020-04" db="EMBL/GenBank/DDBJ databases">
        <authorList>
            <person name="Chiriac C."/>
            <person name="Salcher M."/>
            <person name="Ghai R."/>
            <person name="Kavagutti S V."/>
        </authorList>
    </citation>
    <scope>NUCLEOTIDE SEQUENCE</scope>
</reference>
<evidence type="ECO:0000259" key="1">
    <source>
        <dbReference type="Pfam" id="PF18760"/>
    </source>
</evidence>
<dbReference type="InterPro" id="IPR049522">
    <property type="entry name" value="ART-PolyVal_dom"/>
</dbReference>
<protein>
    <submittedName>
        <fullName evidence="3">Uncharacterized protein</fullName>
    </submittedName>
</protein>
<evidence type="ECO:0000259" key="2">
    <source>
        <dbReference type="Pfam" id="PF18834"/>
    </source>
</evidence>
<organism evidence="3">
    <name type="scientific">uncultured Caudovirales phage</name>
    <dbReference type="NCBI Taxonomy" id="2100421"/>
    <lineage>
        <taxon>Viruses</taxon>
        <taxon>Duplodnaviria</taxon>
        <taxon>Heunggongvirae</taxon>
        <taxon>Uroviricota</taxon>
        <taxon>Caudoviricetes</taxon>
        <taxon>Peduoviridae</taxon>
        <taxon>Maltschvirus</taxon>
        <taxon>Maltschvirus maltsch</taxon>
    </lineage>
</organism>
<dbReference type="Pfam" id="PF18834">
    <property type="entry name" value="LPD22"/>
    <property type="match status" value="1"/>
</dbReference>
<feature type="domain" description="ART-PolyVal-like" evidence="1">
    <location>
        <begin position="766"/>
        <end position="901"/>
    </location>
</feature>
<name>A0A6J5L072_9CAUD</name>
<dbReference type="InterPro" id="IPR040738">
    <property type="entry name" value="LPD22"/>
</dbReference>
<accession>A0A6J5L072</accession>
<sequence length="2832" mass="313195">MPTLEEYLNGVQQRQQKTALLESNLGDAANTNPDEFANMVKLSRASAVAVDAVPDYLDLAKSTELLKKTNVPELVDTHPKTSQFLSDPDKAKLASDDIDNFKATEGVFGKIGDFFDVAGGVAKTAALNSSAGIVGFVKAPIDLLNDAAGYVLPERPFTPLTNALNQYKNSIEAQAKASTPKVEGDVAKGLVSGGISLVQNTMNLPLLFAGPGGQSAYWASTLTPVFGNEYNKAKDKGLGTIESINYASTQTGFEYLTEKIPMGRLLGDLKAGTPFYKTLLHQLATEIPTEQAATLLQDLTEWATLNPEKPFQSYIDERPSAALQTLVATVVGVGGSTVISTSLERATTAYANRAEQAERGEKIADVIANMNKLSAANKVRTRDGETFQDWINQVSEDSPIQNVYINAETLKQSGMDKQLQEIAPEIAEQVETAAAMGRDIQIPIADYMTKIAPTPLGDAMLDDLRAEGETMTRREAREFIDNKAAELQAAADQMMQQKENDQKFIDSAKEVETNMFDQLKATGVYTSAASKNFATYVRDIYVTKAAAMGITPGELYAMIPYKITAEMPAPNVQLFSQDGKVKLDTDAFKAFYGNSIFKNDQGAPVLLYHGTADDVTTFDVNHPNRKDSGWLGTGVYLTDSADMAEIYASQKKRTGKAGENVMPLYARLENPYYATAEDKSRVRAGGREAADKFTADLQAQGYDGVVYQVAPDAKEIVVFDPAAVKSQFNDGTWSNENNLLSQKKLIDIDTPEFKAWFGNSQILDVENNPLVVYHGSSKKGIKKFNTGDRGIFYATSDEYYADAYAENTDNGAVYPLYMRMEKPAEHTDQKVMNILVEHFQENAEDISENFETGNNAFEYFENDEVITKLKALGYDGVFVPEEGQISYGVFDTSQVKSIYNNGAFDKTNDIYNQKAKPQKPGPDAPGVGLEEGNKLGFWPALRIKLTGKLTIPEKPSILTGTTNKNAAKQIAAIDGILKKFPKATESTTEWSRMMAYALGSAEVPIPPYAFIRDLNGTGSLEKLRLLTQGQIDDATHGFENAAEFRRAYTSGELGVATTGKLFMWSFLSRGVSPYTQEGLFIDAFDGADKWIAMAAKGEFNESVFPEYEAWAKSVAPAGSGQPGSGATHNLNAFGQDFLFKMSKVGEDKKTHMQRLHDMMCDPKQTGKQIRREFAKFGEGVGIDNKVVSFTLLVAGFPDVMVLDRVQIRQLWDDGKFNGINLYDGVTEKRMVTGKDGVAKEKNVRIAGSSLNNLAEGVRGILVYEAIERGLESKIQQLYTDLGRPQDASIGRYHWETWVADSQQEASHGTLGAILADAKGDDTAIANVSAKQGEYGAYEYGALYNRDETSTPWFGYETPTGGKFAFSVPAFRAFLNEIKTPSFGVVPTKFKVTESGNAPWYNRPEVNKERLNERAAYWADRAGGTGEGQRAIEEAVRQQAANGVGSESGNATLNQLPIAATTDERTGLPLNPDGTVTLYHHTSAGSADQIRRSGQLISAGEPDVYLTTRRETDTGYGDTVVTVRVNPDRLNIDDQFPSGRQDFRIDVGQPGGAVQVLIGDYKSVLNQPARGGFDPKSLTTILTKESDYSTFIHETTHFYLDMLTQLADMPNAPQQFKDDLTAVLEWSGATPQEWAAWNQEFKDTGKMNEGMRKVHEAFAYNSEIYIATGNAPSLKMQTMFDQFAAWLRRVYKSIRDELNVIYRQEHGEDLPILTGEVRQVMDRMLASEEQIVQAQTVRGMSPFYQTQEASGMDDATWAAYQAMAKEAQDQSVSNLTAASLRQMRWLSNAKSRIFKEMQKQNAEIRKDVRAQVAKEIEQQPIYRALRLIKFGEEVMPDGTTVKLEQNTKLSVSGMEELYMGEGDKYALLDWSSLGYGKYGMLSEDGMHPDALAERVGFSSGDELVRSLLNAKTLKEAVEEKTDQRMLEEYGDLSDQRSMDLAVERALHNEARARFVAAELRHAAKATQPVRVMLAAARQAARRIIGNKLVRDTKVSEYSAAETRATRAAEKAMKEGKPEEVTKQLQNRLLNNQLTAEATKATQEVDKGLRYLKSMQTDQSRKRVGADYSDQIDQLLARFDLNNRSLKSIDAQTSLMEWMKSQEDAGYQPEISLTFQNEGYRKSYKNMTVDEFRDLVDAIKQIEHMGKTEQNMLTAAKETAYKQARDEIVASIDANANGRVANTRTPTTEMGRRIQGLKRFWAAHIKAATVAQILDGGKEGPMWEYFIRSANKRGDQETVMRAKATEHLTEIFAPIFKLGKMGGTGIMFPTINRSLNREARMAIGLNMGNEGNMQRLLDGEGWTREQIQPVLDSLTSEEWLAIQKVWDYFESYRPAIAEKERRIYGKEPKWIEPKALTINLANGQTMELRGGYYPIKYDPMASVQAESNDEKEAAKRQLQGAFTSATTRRSFTKTRVEKVEGRPLIYTLAGMYSGINDVIHDLAWHEWLIDANKLLRSQSIDKAIRTQYGPEFKQQLKTWVEDVAAGERGVQNEAEIGLNYLRQSVSAAGLGFNVMSALQQISGFNQSIVKVGVGYIGRGIAKTIGSPRDALKEVNAKSSFMANRSRTQFRELNELRNMVQDESAAMRQVKLGAYFMMMRMQRMVDVPTWFGAYEKAIGEGHDEDKAIALADQAVIDSQGGGMVKDLSRVERGGAGLKLFTVYYSYMNTVFNMAVLKGMTEKSKAKLAVDYAMLFVVPVVLTSALKSALTPGGDDKWDWEKIAKKLAAEELSYLMGTMVILREFAQAGTIVFGAEKARDYSGPAGVRAIADSMTFLKQAAQGEFDTSFRKAAINLLGDFTGLPSAQINRTITGTDALVHGKTENPAAVVLGYEKK</sequence>
<feature type="domain" description="ART-PolyVal-like" evidence="1">
    <location>
        <begin position="599"/>
        <end position="729"/>
    </location>
</feature>